<dbReference type="EMBL" id="AAXU02000001">
    <property type="protein sequence ID" value="EAZ79576.1"/>
    <property type="molecule type" value="Genomic_DNA"/>
</dbReference>
<keyword evidence="1" id="KW-0732">Signal</keyword>
<dbReference type="AlphaFoldDB" id="A3I1B0"/>
<keyword evidence="3" id="KW-1185">Reference proteome</keyword>
<protein>
    <recommendedName>
        <fullName evidence="4">DUF2141 domain-containing protein</fullName>
    </recommendedName>
</protein>
<evidence type="ECO:0000313" key="3">
    <source>
        <dbReference type="Proteomes" id="UP000003919"/>
    </source>
</evidence>
<feature type="chain" id="PRO_5002653385" description="DUF2141 domain-containing protein" evidence="1">
    <location>
        <begin position="22"/>
        <end position="141"/>
    </location>
</feature>
<evidence type="ECO:0000313" key="2">
    <source>
        <dbReference type="EMBL" id="EAZ79576.1"/>
    </source>
</evidence>
<dbReference type="HOGENOM" id="CLU_125018_1_0_10"/>
<dbReference type="Pfam" id="PF09912">
    <property type="entry name" value="DUF2141"/>
    <property type="match status" value="1"/>
</dbReference>
<gene>
    <name evidence="2" type="ORF">ALPR1_08128</name>
</gene>
<evidence type="ECO:0000256" key="1">
    <source>
        <dbReference type="SAM" id="SignalP"/>
    </source>
</evidence>
<dbReference type="STRING" id="388413.ALPR1_08128"/>
<comment type="caution">
    <text evidence="2">The sequence shown here is derived from an EMBL/GenBank/DDBJ whole genome shotgun (WGS) entry which is preliminary data.</text>
</comment>
<name>A3I1B0_9BACT</name>
<dbReference type="InterPro" id="IPR018673">
    <property type="entry name" value="DUF2141"/>
</dbReference>
<accession>A3I1B0</accession>
<dbReference type="OrthoDB" id="9788332at2"/>
<evidence type="ECO:0008006" key="4">
    <source>
        <dbReference type="Google" id="ProtNLM"/>
    </source>
</evidence>
<organism evidence="2 3">
    <name type="scientific">Algoriphagus machipongonensis</name>
    <dbReference type="NCBI Taxonomy" id="388413"/>
    <lineage>
        <taxon>Bacteria</taxon>
        <taxon>Pseudomonadati</taxon>
        <taxon>Bacteroidota</taxon>
        <taxon>Cytophagia</taxon>
        <taxon>Cytophagales</taxon>
        <taxon>Cyclobacteriaceae</taxon>
        <taxon>Algoriphagus</taxon>
    </lineage>
</organism>
<sequence length="141" mass="15715">MIQLIFAFFFSCLGLMTSAPAGKIHLIIQETVVDHGHVQVLIFNQEEGFPSEIDKAWKRLSLPVENKKAEIIIPDVEPGSYAVSVFHDEDMDGEIKTNAIGYPLDKFGFSNNPSLLFGAPSFSKASFEVTDQEVKVKIKLR</sequence>
<dbReference type="RefSeq" id="WP_008199729.1">
    <property type="nucleotide sequence ID" value="NZ_CM001023.1"/>
</dbReference>
<dbReference type="EMBL" id="CM001023">
    <property type="protein sequence ID" value="EAZ79576.1"/>
    <property type="molecule type" value="Genomic_DNA"/>
</dbReference>
<dbReference type="eggNOG" id="COG4704">
    <property type="taxonomic scope" value="Bacteria"/>
</dbReference>
<feature type="signal peptide" evidence="1">
    <location>
        <begin position="1"/>
        <end position="21"/>
    </location>
</feature>
<reference evidence="2 3" key="1">
    <citation type="journal article" date="2011" name="J. Bacteriol.">
        <title>Complete genome sequence of Algoriphagus sp. PR1, bacterial prey of a colony-forming choanoflagellate.</title>
        <authorList>
            <person name="Alegado R.A."/>
            <person name="Ferriera S."/>
            <person name="Nusbaum C."/>
            <person name="Young S.K."/>
            <person name="Zeng Q."/>
            <person name="Imamovic A."/>
            <person name="Fairclough S.R."/>
            <person name="King N."/>
        </authorList>
    </citation>
    <scope>NUCLEOTIDE SEQUENCE [LARGE SCALE GENOMIC DNA]</scope>
    <source>
        <strain evidence="2 3">PR1</strain>
    </source>
</reference>
<proteinExistence type="predicted"/>
<dbReference type="Proteomes" id="UP000003919">
    <property type="component" value="Chromosome"/>
</dbReference>